<sequence length="541" mass="63192">MSFQSKRELLANVAPRYREGNKKRKSIILNEFISATGYSRKYAIRLLSSKQIPLVKRIKKPRPRFYNNDVQEALKIAWAAANYIASKRLAPFLTDLVPALERHGYLNLNDETRSQLIAISPATIDRILKPIRNNGRSISTTKPGKLLKHQIPIRTFADWEDEEPGFFEADLVAHCGWSMEGEFLHTLVLTDIATGWVECMALPYRSGSAVIHALDKAQQIIPFPILGIDTDNGSEFINADLIRYCEKEKITFTRGRAYKKNDQCYVEQKNGIVVRQIVGYDRFEGQHAYMQLSELYRAVRLYVNFFQPSMKLKKKCRDNSKIKKTYDSAQTPFRRLKKNVKVRTTAIEKLDSINHSLDPIRLLKQIQFLQDALWKHVLWAKQPSPSEKEGKQPLYGFKLESTPKEFVEKNNNDHLVLKTDIIKRRQYRKTKKPRVKHWWKTREDPFENVWDEVRSWLENDPEKTATLILLELQKKYPGRYSKGQLRTLQRRVKAWREKAIIKYDDNLLKRNPLAEDSISGDLKAITVDTLQKMKRENFVVQ</sequence>
<gene>
    <name evidence="2" type="ORF">Dpo_34c00010</name>
</gene>
<protein>
    <submittedName>
        <fullName evidence="2">Integrase core domain-containing protein</fullName>
    </submittedName>
</protein>
<keyword evidence="3" id="KW-1185">Reference proteome</keyword>
<dbReference type="Pfam" id="PF00665">
    <property type="entry name" value="rve"/>
    <property type="match status" value="1"/>
</dbReference>
<accession>S0FVG3</accession>
<reference evidence="2 3" key="1">
    <citation type="journal article" date="2013" name="Genome Announc.">
        <title>Draft Genome Sequence of Desulfotignum phosphitoxidans DSM 13687 Strain FiPS-3.</title>
        <authorList>
            <person name="Poehlein A."/>
            <person name="Daniel R."/>
            <person name="Simeonova D.D."/>
        </authorList>
    </citation>
    <scope>NUCLEOTIDE SEQUENCE [LARGE SCALE GENOMIC DNA]</scope>
    <source>
        <strain evidence="2 3">DSM 13687</strain>
    </source>
</reference>
<dbReference type="InterPro" id="IPR001584">
    <property type="entry name" value="Integrase_cat-core"/>
</dbReference>
<dbReference type="Proteomes" id="UP000014216">
    <property type="component" value="Unassembled WGS sequence"/>
</dbReference>
<dbReference type="Gene3D" id="3.30.420.10">
    <property type="entry name" value="Ribonuclease H-like superfamily/Ribonuclease H"/>
    <property type="match status" value="1"/>
</dbReference>
<dbReference type="GO" id="GO:0015074">
    <property type="term" value="P:DNA integration"/>
    <property type="evidence" value="ECO:0007669"/>
    <property type="project" value="InterPro"/>
</dbReference>
<organism evidence="2 3">
    <name type="scientific">Desulfotignum phosphitoxidans DSM 13687</name>
    <dbReference type="NCBI Taxonomy" id="1286635"/>
    <lineage>
        <taxon>Bacteria</taxon>
        <taxon>Pseudomonadati</taxon>
        <taxon>Thermodesulfobacteriota</taxon>
        <taxon>Desulfobacteria</taxon>
        <taxon>Desulfobacterales</taxon>
        <taxon>Desulfobacteraceae</taxon>
        <taxon>Desulfotignum</taxon>
    </lineage>
</organism>
<feature type="domain" description="Integrase catalytic" evidence="1">
    <location>
        <begin position="160"/>
        <end position="340"/>
    </location>
</feature>
<dbReference type="EMBL" id="APJX01000033">
    <property type="protein sequence ID" value="EMS77129.1"/>
    <property type="molecule type" value="Genomic_DNA"/>
</dbReference>
<dbReference type="PROSITE" id="PS50994">
    <property type="entry name" value="INTEGRASE"/>
    <property type="match status" value="1"/>
</dbReference>
<dbReference type="SUPFAM" id="SSF53098">
    <property type="entry name" value="Ribonuclease H-like"/>
    <property type="match status" value="1"/>
</dbReference>
<name>S0FVG3_9BACT</name>
<dbReference type="AlphaFoldDB" id="S0FVG3"/>
<dbReference type="PATRIC" id="fig|1286635.3.peg.4959"/>
<evidence type="ECO:0000259" key="1">
    <source>
        <dbReference type="PROSITE" id="PS50994"/>
    </source>
</evidence>
<dbReference type="GO" id="GO:0003676">
    <property type="term" value="F:nucleic acid binding"/>
    <property type="evidence" value="ECO:0007669"/>
    <property type="project" value="InterPro"/>
</dbReference>
<evidence type="ECO:0000313" key="2">
    <source>
        <dbReference type="EMBL" id="EMS77129.1"/>
    </source>
</evidence>
<evidence type="ECO:0000313" key="3">
    <source>
        <dbReference type="Proteomes" id="UP000014216"/>
    </source>
</evidence>
<dbReference type="InterPro" id="IPR012337">
    <property type="entry name" value="RNaseH-like_sf"/>
</dbReference>
<dbReference type="InterPro" id="IPR036397">
    <property type="entry name" value="RNaseH_sf"/>
</dbReference>
<proteinExistence type="predicted"/>
<comment type="caution">
    <text evidence="2">The sequence shown here is derived from an EMBL/GenBank/DDBJ whole genome shotgun (WGS) entry which is preliminary data.</text>
</comment>